<dbReference type="InterPro" id="IPR050643">
    <property type="entry name" value="Periplasmic_pilus_chap"/>
</dbReference>
<evidence type="ECO:0000256" key="3">
    <source>
        <dbReference type="ARBA" id="ARBA00022729"/>
    </source>
</evidence>
<dbReference type="Pfam" id="PF02753">
    <property type="entry name" value="PapD_C"/>
    <property type="match status" value="1"/>
</dbReference>
<dbReference type="SUPFAM" id="SSF49354">
    <property type="entry name" value="PapD-like"/>
    <property type="match status" value="1"/>
</dbReference>
<dbReference type="InterPro" id="IPR001829">
    <property type="entry name" value="Pili_assmbl_chaperone_bac"/>
</dbReference>
<keyword evidence="5" id="KW-0143">Chaperone</keyword>
<keyword evidence="3" id="KW-0732">Signal</keyword>
<gene>
    <name evidence="8" type="ORF">D1Y85_10700</name>
</gene>
<dbReference type="RefSeq" id="WP_124151011.1">
    <property type="nucleotide sequence ID" value="NZ_RQIS01000006.1"/>
</dbReference>
<accession>A0A3N6MTY7</accession>
<dbReference type="EMBL" id="RQIS01000006">
    <property type="protein sequence ID" value="RQH07119.1"/>
    <property type="molecule type" value="Genomic_DNA"/>
</dbReference>
<dbReference type="GO" id="GO:0071555">
    <property type="term" value="P:cell wall organization"/>
    <property type="evidence" value="ECO:0007669"/>
    <property type="project" value="InterPro"/>
</dbReference>
<evidence type="ECO:0000256" key="4">
    <source>
        <dbReference type="ARBA" id="ARBA00022764"/>
    </source>
</evidence>
<evidence type="ECO:0000256" key="5">
    <source>
        <dbReference type="ARBA" id="ARBA00023186"/>
    </source>
</evidence>
<dbReference type="InterPro" id="IPR016147">
    <property type="entry name" value="Pili_assmbl_chaperone_N"/>
</dbReference>
<dbReference type="Pfam" id="PF00345">
    <property type="entry name" value="PapD_N"/>
    <property type="match status" value="1"/>
</dbReference>
<dbReference type="InterPro" id="IPR016148">
    <property type="entry name" value="Pili_assmbl_chaperone_C"/>
</dbReference>
<evidence type="ECO:0000259" key="6">
    <source>
        <dbReference type="Pfam" id="PF00345"/>
    </source>
</evidence>
<protein>
    <submittedName>
        <fullName evidence="8">Molecular chaperone</fullName>
    </submittedName>
</protein>
<reference evidence="8 9" key="1">
    <citation type="submission" date="2018-11" db="EMBL/GenBank/DDBJ databases">
        <title>Paraburkholderia sp. DHOA04, isolated from soil.</title>
        <authorList>
            <person name="Gao Z.-H."/>
            <person name="Qiu L.-H."/>
            <person name="Fu J.-C."/>
        </authorList>
    </citation>
    <scope>NUCLEOTIDE SEQUENCE [LARGE SCALE GENOMIC DNA]</scope>
    <source>
        <strain evidence="8 9">DHOA04</strain>
    </source>
</reference>
<name>A0A3N6MTY7_9BURK</name>
<comment type="subcellular location">
    <subcellularLocation>
        <location evidence="1">Periplasm</location>
    </subcellularLocation>
</comment>
<proteinExistence type="inferred from homology"/>
<keyword evidence="4" id="KW-0574">Periplasm</keyword>
<dbReference type="OrthoDB" id="9131059at2"/>
<dbReference type="PANTHER" id="PTHR30251">
    <property type="entry name" value="PILUS ASSEMBLY CHAPERONE"/>
    <property type="match status" value="1"/>
</dbReference>
<dbReference type="Proteomes" id="UP000272778">
    <property type="component" value="Unassembled WGS sequence"/>
</dbReference>
<comment type="caution">
    <text evidence="8">The sequence shown here is derived from an EMBL/GenBank/DDBJ whole genome shotgun (WGS) entry which is preliminary data.</text>
</comment>
<dbReference type="InterPro" id="IPR008962">
    <property type="entry name" value="PapD-like_sf"/>
</dbReference>
<evidence type="ECO:0000256" key="2">
    <source>
        <dbReference type="ARBA" id="ARBA00007399"/>
    </source>
</evidence>
<dbReference type="PANTHER" id="PTHR30251:SF25">
    <property type="entry name" value="FIMBRIAE CHAPARONE"/>
    <property type="match status" value="1"/>
</dbReference>
<keyword evidence="9" id="KW-1185">Reference proteome</keyword>
<dbReference type="SUPFAM" id="SSF49584">
    <property type="entry name" value="Periplasmic chaperone C-domain"/>
    <property type="match status" value="1"/>
</dbReference>
<evidence type="ECO:0000256" key="1">
    <source>
        <dbReference type="ARBA" id="ARBA00004418"/>
    </source>
</evidence>
<comment type="similarity">
    <text evidence="2">Belongs to the periplasmic pilus chaperone family.</text>
</comment>
<organism evidence="8 9">
    <name type="scientific">Paraburkholderia dinghuensis</name>
    <dbReference type="NCBI Taxonomy" id="2305225"/>
    <lineage>
        <taxon>Bacteria</taxon>
        <taxon>Pseudomonadati</taxon>
        <taxon>Pseudomonadota</taxon>
        <taxon>Betaproteobacteria</taxon>
        <taxon>Burkholderiales</taxon>
        <taxon>Burkholderiaceae</taxon>
        <taxon>Paraburkholderia</taxon>
    </lineage>
</organism>
<sequence length="259" mass="28535">MFAIKVRNFIRYSAYLLILGLHALIPLSASAGVVMYGTRIIYPAGTEFVTARFANHDRAPNLMQVWVDDGKGVPPTNAEETPFFVAPPLFRINAGSEQTVRIIFNSAAAALPADRETLFWLNFLQIPPNSALSQQSGTARITISFLNQVKLIYRPSGIKGDVGDLAKNIRFGIRKEKGDYWLEASNQTGYYATFMEDAAVKSGNDTHPVKFDKNVTLAPFSSISWKLSGHEPISSPSTVEFSLIDDRGNARMSKADISL</sequence>
<dbReference type="InterPro" id="IPR013783">
    <property type="entry name" value="Ig-like_fold"/>
</dbReference>
<dbReference type="Gene3D" id="2.60.40.10">
    <property type="entry name" value="Immunoglobulins"/>
    <property type="match status" value="2"/>
</dbReference>
<feature type="domain" description="Pili assembly chaperone C-terminal" evidence="7">
    <location>
        <begin position="185"/>
        <end position="250"/>
    </location>
</feature>
<evidence type="ECO:0000313" key="9">
    <source>
        <dbReference type="Proteomes" id="UP000272778"/>
    </source>
</evidence>
<dbReference type="AlphaFoldDB" id="A0A3N6MTY7"/>
<dbReference type="InterPro" id="IPR036316">
    <property type="entry name" value="Pili_assmbl_chap_C_dom_sf"/>
</dbReference>
<evidence type="ECO:0000259" key="7">
    <source>
        <dbReference type="Pfam" id="PF02753"/>
    </source>
</evidence>
<dbReference type="GO" id="GO:0030288">
    <property type="term" value="C:outer membrane-bounded periplasmic space"/>
    <property type="evidence" value="ECO:0007669"/>
    <property type="project" value="InterPro"/>
</dbReference>
<feature type="domain" description="Pili assembly chaperone N-terminal" evidence="6">
    <location>
        <begin position="32"/>
        <end position="158"/>
    </location>
</feature>
<evidence type="ECO:0000313" key="8">
    <source>
        <dbReference type="EMBL" id="RQH07119.1"/>
    </source>
</evidence>
<dbReference type="PRINTS" id="PR00969">
    <property type="entry name" value="CHAPERONPILI"/>
</dbReference>